<dbReference type="EMBL" id="JAUSQU010000001">
    <property type="protein sequence ID" value="MDP9848297.1"/>
    <property type="molecule type" value="Genomic_DNA"/>
</dbReference>
<dbReference type="Pfam" id="PF11720">
    <property type="entry name" value="Inhibitor_I78"/>
    <property type="match status" value="1"/>
</dbReference>
<evidence type="ECO:0008006" key="3">
    <source>
        <dbReference type="Google" id="ProtNLM"/>
    </source>
</evidence>
<reference evidence="1 2" key="1">
    <citation type="submission" date="2023-07" db="EMBL/GenBank/DDBJ databases">
        <title>Sequencing the genomes of 1000 actinobacteria strains.</title>
        <authorList>
            <person name="Klenk H.-P."/>
        </authorList>
    </citation>
    <scope>NUCLEOTIDE SEQUENCE [LARGE SCALE GENOMIC DNA]</scope>
    <source>
        <strain evidence="1 2">DSM 46740</strain>
    </source>
</reference>
<dbReference type="Gene3D" id="3.30.10.10">
    <property type="entry name" value="Trypsin Inhibitor V, subunit A"/>
    <property type="match status" value="1"/>
</dbReference>
<keyword evidence="2" id="KW-1185">Reference proteome</keyword>
<comment type="caution">
    <text evidence="1">The sequence shown here is derived from an EMBL/GenBank/DDBJ whole genome shotgun (WGS) entry which is preliminary data.</text>
</comment>
<name>A0ABT9QNF3_9ACTN</name>
<proteinExistence type="predicted"/>
<evidence type="ECO:0000313" key="1">
    <source>
        <dbReference type="EMBL" id="MDP9848297.1"/>
    </source>
</evidence>
<evidence type="ECO:0000313" key="2">
    <source>
        <dbReference type="Proteomes" id="UP001225356"/>
    </source>
</evidence>
<sequence>MTFSEAPPETDDEIRRYVGMEVMAARVEAERAGWTVVRLLEEGMFRTMEYQPNRLNLTTDGAIDGSTGTGTVIEADNG</sequence>
<dbReference type="InterPro" id="IPR021719">
    <property type="entry name" value="Prot_inh_I78"/>
</dbReference>
<dbReference type="Proteomes" id="UP001225356">
    <property type="component" value="Unassembled WGS sequence"/>
</dbReference>
<protein>
    <recommendedName>
        <fullName evidence="3">Peptidase inhibitor I78 family protein</fullName>
    </recommendedName>
</protein>
<accession>A0ABT9QNF3</accession>
<gene>
    <name evidence="1" type="ORF">J2853_007508</name>
</gene>
<organism evidence="1 2">
    <name type="scientific">Streptosporangium lutulentum</name>
    <dbReference type="NCBI Taxonomy" id="1461250"/>
    <lineage>
        <taxon>Bacteria</taxon>
        <taxon>Bacillati</taxon>
        <taxon>Actinomycetota</taxon>
        <taxon>Actinomycetes</taxon>
        <taxon>Streptosporangiales</taxon>
        <taxon>Streptosporangiaceae</taxon>
        <taxon>Streptosporangium</taxon>
    </lineage>
</organism>
<dbReference type="RefSeq" id="WP_307565514.1">
    <property type="nucleotide sequence ID" value="NZ_JAUSQU010000001.1"/>
</dbReference>